<accession>A0A2P2NT68</accession>
<reference evidence="1" key="1">
    <citation type="submission" date="2018-02" db="EMBL/GenBank/DDBJ databases">
        <title>Rhizophora mucronata_Transcriptome.</title>
        <authorList>
            <person name="Meera S.P."/>
            <person name="Sreeshan A."/>
            <person name="Augustine A."/>
        </authorList>
    </citation>
    <scope>NUCLEOTIDE SEQUENCE</scope>
    <source>
        <tissue evidence="1">Leaf</tissue>
    </source>
</reference>
<evidence type="ECO:0000313" key="1">
    <source>
        <dbReference type="EMBL" id="MBX45686.1"/>
    </source>
</evidence>
<protein>
    <submittedName>
        <fullName evidence="1">Uncharacterized protein</fullName>
    </submittedName>
</protein>
<sequence>MNIYQNGNVTKLAKLSLDGVYSDCGVMSI</sequence>
<proteinExistence type="predicted"/>
<name>A0A2P2NT68_RHIMU</name>
<dbReference type="AlphaFoldDB" id="A0A2P2NT68"/>
<dbReference type="EMBL" id="GGEC01065202">
    <property type="protein sequence ID" value="MBX45686.1"/>
    <property type="molecule type" value="Transcribed_RNA"/>
</dbReference>
<organism evidence="1">
    <name type="scientific">Rhizophora mucronata</name>
    <name type="common">Asiatic mangrove</name>
    <dbReference type="NCBI Taxonomy" id="61149"/>
    <lineage>
        <taxon>Eukaryota</taxon>
        <taxon>Viridiplantae</taxon>
        <taxon>Streptophyta</taxon>
        <taxon>Embryophyta</taxon>
        <taxon>Tracheophyta</taxon>
        <taxon>Spermatophyta</taxon>
        <taxon>Magnoliopsida</taxon>
        <taxon>eudicotyledons</taxon>
        <taxon>Gunneridae</taxon>
        <taxon>Pentapetalae</taxon>
        <taxon>rosids</taxon>
        <taxon>fabids</taxon>
        <taxon>Malpighiales</taxon>
        <taxon>Rhizophoraceae</taxon>
        <taxon>Rhizophora</taxon>
    </lineage>
</organism>